<dbReference type="Pfam" id="PF01266">
    <property type="entry name" value="DAO"/>
    <property type="match status" value="1"/>
</dbReference>
<dbReference type="EMBL" id="MLCO01000009">
    <property type="protein sequence ID" value="ONG58889.1"/>
    <property type="molecule type" value="Genomic_DNA"/>
</dbReference>
<dbReference type="Proteomes" id="UP000188879">
    <property type="component" value="Unassembled WGS sequence"/>
</dbReference>
<reference evidence="3 4" key="1">
    <citation type="submission" date="2016-10" db="EMBL/GenBank/DDBJ databases">
        <title>Draft Genome sequence of Roseomonas sp. strain M3.</title>
        <authorList>
            <person name="Subhash Y."/>
            <person name="Lee S."/>
        </authorList>
    </citation>
    <scope>NUCLEOTIDE SEQUENCE [LARGE SCALE GENOMIC DNA]</scope>
    <source>
        <strain evidence="3 4">M3</strain>
    </source>
</reference>
<dbReference type="InterPro" id="IPR006076">
    <property type="entry name" value="FAD-dep_OxRdtase"/>
</dbReference>
<accession>A0A1V2H949</accession>
<dbReference type="PANTHER" id="PTHR13847">
    <property type="entry name" value="SARCOSINE DEHYDROGENASE-RELATED"/>
    <property type="match status" value="1"/>
</dbReference>
<dbReference type="GO" id="GO:0016491">
    <property type="term" value="F:oxidoreductase activity"/>
    <property type="evidence" value="ECO:0007669"/>
    <property type="project" value="UniProtKB-KW"/>
</dbReference>
<dbReference type="AlphaFoldDB" id="A0A1V2H949"/>
<gene>
    <name evidence="3" type="ORF">BKE38_01410</name>
</gene>
<name>A0A1V2H949_9PROT</name>
<dbReference type="Gene3D" id="3.50.50.60">
    <property type="entry name" value="FAD/NAD(P)-binding domain"/>
    <property type="match status" value="2"/>
</dbReference>
<feature type="domain" description="FAD dependent oxidoreductase" evidence="2">
    <location>
        <begin position="3"/>
        <end position="391"/>
    </location>
</feature>
<dbReference type="InterPro" id="IPR036188">
    <property type="entry name" value="FAD/NAD-bd_sf"/>
</dbReference>
<evidence type="ECO:0000256" key="1">
    <source>
        <dbReference type="ARBA" id="ARBA00023002"/>
    </source>
</evidence>
<organism evidence="3 4">
    <name type="scientific">Teichococcus deserti</name>
    <dbReference type="NCBI Taxonomy" id="1817963"/>
    <lineage>
        <taxon>Bacteria</taxon>
        <taxon>Pseudomonadati</taxon>
        <taxon>Pseudomonadota</taxon>
        <taxon>Alphaproteobacteria</taxon>
        <taxon>Acetobacterales</taxon>
        <taxon>Roseomonadaceae</taxon>
        <taxon>Roseomonas</taxon>
    </lineage>
</organism>
<sequence length="410" mass="43235">MEILVVGAGVAGLSLALTLQRGGRPVTVIDPLPPAGGASFGNAGMISADTAIPIALPGMLPRVPGWLLDPDGPLVVRPRHLPRALPWLARWMAEGRAAAATRNADAMRALHKDSFGHWRALLGDADCSDLIRQTGQAYLWEDAAPPPGHTFEDGLRARHGVETRLLDRGELENLFPGIAPSVNRGLLLPGNGQTVNPGRLVQRLAEKFLEAGGALRAERVLKLLPAAPGWRVLTNIDNHDAAVVVVAGGVWSKPLLAPLGYRLPIEPERGYHALLPAPSVTLPMTVTLKSRGFGLTSMEMGLRAAGTVEFAGIEAPPDERRAEALVGQVRAIFPGITHGPPKFWMGHRPGTPDSLPLLGGVPRHGGLFLCCGHGHFGLTGAPASAALVAAMINGRKPPIDPAPYAPGRFL</sequence>
<evidence type="ECO:0000313" key="3">
    <source>
        <dbReference type="EMBL" id="ONG58889.1"/>
    </source>
</evidence>
<proteinExistence type="predicted"/>
<keyword evidence="4" id="KW-1185">Reference proteome</keyword>
<protein>
    <recommendedName>
        <fullName evidence="2">FAD dependent oxidoreductase domain-containing protein</fullName>
    </recommendedName>
</protein>
<dbReference type="SUPFAM" id="SSF54373">
    <property type="entry name" value="FAD-linked reductases, C-terminal domain"/>
    <property type="match status" value="1"/>
</dbReference>
<dbReference type="OrthoDB" id="9805337at2"/>
<comment type="caution">
    <text evidence="3">The sequence shown here is derived from an EMBL/GenBank/DDBJ whole genome shotgun (WGS) entry which is preliminary data.</text>
</comment>
<dbReference type="Gene3D" id="3.30.9.10">
    <property type="entry name" value="D-Amino Acid Oxidase, subunit A, domain 2"/>
    <property type="match status" value="1"/>
</dbReference>
<dbReference type="GO" id="GO:0005737">
    <property type="term" value="C:cytoplasm"/>
    <property type="evidence" value="ECO:0007669"/>
    <property type="project" value="TreeGrafter"/>
</dbReference>
<dbReference type="RefSeq" id="WP_076955589.1">
    <property type="nucleotide sequence ID" value="NZ_MLCO01000009.1"/>
</dbReference>
<dbReference type="PANTHER" id="PTHR13847:SF289">
    <property type="entry name" value="GLYCINE OXIDASE"/>
    <property type="match status" value="1"/>
</dbReference>
<keyword evidence="1" id="KW-0560">Oxidoreductase</keyword>
<evidence type="ECO:0000313" key="4">
    <source>
        <dbReference type="Proteomes" id="UP000188879"/>
    </source>
</evidence>
<dbReference type="SUPFAM" id="SSF51971">
    <property type="entry name" value="Nucleotide-binding domain"/>
    <property type="match status" value="1"/>
</dbReference>
<evidence type="ECO:0000259" key="2">
    <source>
        <dbReference type="Pfam" id="PF01266"/>
    </source>
</evidence>